<dbReference type="InterPro" id="IPR004697">
    <property type="entry name" value="AbgT"/>
</dbReference>
<gene>
    <name evidence="2" type="ORF">P409_20960</name>
</gene>
<keyword evidence="1" id="KW-1133">Transmembrane helix</keyword>
<name>A0A0A0D3C9_9PROT</name>
<dbReference type="PANTHER" id="PTHR30282:SF0">
    <property type="entry name" value="P-AMINOBENZOYL-GLUTAMATE TRANSPORT PROTEIN"/>
    <property type="match status" value="1"/>
</dbReference>
<feature type="transmembrane region" description="Helical" evidence="1">
    <location>
        <begin position="403"/>
        <end position="422"/>
    </location>
</feature>
<feature type="transmembrane region" description="Helical" evidence="1">
    <location>
        <begin position="254"/>
        <end position="272"/>
    </location>
</feature>
<dbReference type="Proteomes" id="UP000029995">
    <property type="component" value="Unassembled WGS sequence"/>
</dbReference>
<evidence type="ECO:0000313" key="3">
    <source>
        <dbReference type="Proteomes" id="UP000029995"/>
    </source>
</evidence>
<dbReference type="GO" id="GO:1902604">
    <property type="term" value="P:p-aminobenzoyl-glutamate transmembrane transport"/>
    <property type="evidence" value="ECO:0007669"/>
    <property type="project" value="InterPro"/>
</dbReference>
<dbReference type="GO" id="GO:0015558">
    <property type="term" value="F:secondary active p-aminobenzoyl-glutamate transmembrane transporter activity"/>
    <property type="evidence" value="ECO:0007669"/>
    <property type="project" value="InterPro"/>
</dbReference>
<protein>
    <submittedName>
        <fullName evidence="2">Transporter</fullName>
    </submittedName>
</protein>
<keyword evidence="1" id="KW-0472">Membrane</keyword>
<feature type="transmembrane region" description="Helical" evidence="1">
    <location>
        <begin position="113"/>
        <end position="137"/>
    </location>
</feature>
<feature type="transmembrane region" description="Helical" evidence="1">
    <location>
        <begin position="203"/>
        <end position="221"/>
    </location>
</feature>
<reference evidence="2 3" key="1">
    <citation type="submission" date="2014-01" db="EMBL/GenBank/DDBJ databases">
        <title>Genome sequence determination for a cystic fibrosis isolate, Inquilinus limosus.</title>
        <authorList>
            <person name="Pino M."/>
            <person name="Di Conza J."/>
            <person name="Gutkind G."/>
        </authorList>
    </citation>
    <scope>NUCLEOTIDE SEQUENCE [LARGE SCALE GENOMIC DNA]</scope>
    <source>
        <strain evidence="2 3">MP06</strain>
    </source>
</reference>
<dbReference type="Pfam" id="PF03806">
    <property type="entry name" value="ABG_transport"/>
    <property type="match status" value="1"/>
</dbReference>
<proteinExistence type="predicted"/>
<feature type="transmembrane region" description="Helical" evidence="1">
    <location>
        <begin position="292"/>
        <end position="310"/>
    </location>
</feature>
<dbReference type="PANTHER" id="PTHR30282">
    <property type="entry name" value="P-AMINOBENZOYL GLUTAMATE TRANSPORTER"/>
    <property type="match status" value="1"/>
</dbReference>
<comment type="caution">
    <text evidence="2">The sequence shown here is derived from an EMBL/GenBank/DDBJ whole genome shotgun (WGS) entry which is preliminary data.</text>
</comment>
<organism evidence="2 3">
    <name type="scientific">Inquilinus limosus MP06</name>
    <dbReference type="NCBI Taxonomy" id="1398085"/>
    <lineage>
        <taxon>Bacteria</taxon>
        <taxon>Pseudomonadati</taxon>
        <taxon>Pseudomonadota</taxon>
        <taxon>Alphaproteobacteria</taxon>
        <taxon>Rhodospirillales</taxon>
        <taxon>Rhodospirillaceae</taxon>
        <taxon>Inquilinus</taxon>
    </lineage>
</organism>
<feature type="transmembrane region" description="Helical" evidence="1">
    <location>
        <begin position="143"/>
        <end position="163"/>
    </location>
</feature>
<feature type="transmembrane region" description="Helical" evidence="1">
    <location>
        <begin position="77"/>
        <end position="93"/>
    </location>
</feature>
<accession>A0A0A0D3C9</accession>
<evidence type="ECO:0000313" key="2">
    <source>
        <dbReference type="EMBL" id="KGM32520.1"/>
    </source>
</evidence>
<keyword evidence="1" id="KW-0812">Transmembrane</keyword>
<dbReference type="OrthoDB" id="3314392at2"/>
<feature type="transmembrane region" description="Helical" evidence="1">
    <location>
        <begin position="20"/>
        <end position="40"/>
    </location>
</feature>
<feature type="transmembrane region" description="Helical" evidence="1">
    <location>
        <begin position="331"/>
        <end position="350"/>
    </location>
</feature>
<sequence length="496" mass="52466">MQRFLALIERAGNRLPHPFLLFLILCAVVAVLSWLMAMGGASGINPKTGKEIAVQSLISGDGLVFALTSIAKNYVNFPPLGVILVIMLAIGVADKVGMIASLMQVSVIKAPRVLTTFVIFLVGMCSHMASDAAYIVLIPLSAMIFQAVGRNPLVGAVTGYVAVGAGYDASLFITPVDIILSGITTGAAHAIDPKAYVSPLDNYYFIACSAVLLSLVGTLVIERIVEPLAGKYTGDVVLKLEPIGQVESRALKRVGWVALAFLVVVLAAVLPAGSPLRNEQGGLVPSPFLDAIVAILAVFFLTLGWVYGSAVGKVKSARDVAGYMAEAVKELAPTLVLFFAISQFLAWFRWTNLGEWIAIHGSHLLDTGGLGGTPLVLAFVLLAMVMSVFITSGSAQWSLMAPVFVPMMMLVGLEPALVQAAFRISDSVTNVISPMSPYFAVCLAFLQRYQKDAGIGTLAAMTLPISIGFLVAWTAFLVLWIELGLPLAPGVGLFLP</sequence>
<dbReference type="EMBL" id="JANX01000305">
    <property type="protein sequence ID" value="KGM32520.1"/>
    <property type="molecule type" value="Genomic_DNA"/>
</dbReference>
<feature type="transmembrane region" description="Helical" evidence="1">
    <location>
        <begin position="370"/>
        <end position="391"/>
    </location>
</feature>
<feature type="transmembrane region" description="Helical" evidence="1">
    <location>
        <begin position="170"/>
        <end position="191"/>
    </location>
</feature>
<feature type="transmembrane region" description="Helical" evidence="1">
    <location>
        <begin position="428"/>
        <end position="446"/>
    </location>
</feature>
<feature type="transmembrane region" description="Helical" evidence="1">
    <location>
        <begin position="458"/>
        <end position="481"/>
    </location>
</feature>
<evidence type="ECO:0000256" key="1">
    <source>
        <dbReference type="SAM" id="Phobius"/>
    </source>
</evidence>
<dbReference type="AlphaFoldDB" id="A0A0A0D3C9"/>